<dbReference type="PANTHER" id="PTHR31314">
    <property type="entry name" value="MYB FAMILY TRANSCRIPTION FACTOR PHL7-LIKE"/>
    <property type="match status" value="1"/>
</dbReference>
<dbReference type="InterPro" id="IPR017930">
    <property type="entry name" value="Myb_dom"/>
</dbReference>
<organism evidence="7 8">
    <name type="scientific">Dichanthelium oligosanthes</name>
    <dbReference type="NCBI Taxonomy" id="888268"/>
    <lineage>
        <taxon>Eukaryota</taxon>
        <taxon>Viridiplantae</taxon>
        <taxon>Streptophyta</taxon>
        <taxon>Embryophyta</taxon>
        <taxon>Tracheophyta</taxon>
        <taxon>Spermatophyta</taxon>
        <taxon>Magnoliopsida</taxon>
        <taxon>Liliopsida</taxon>
        <taxon>Poales</taxon>
        <taxon>Poaceae</taxon>
        <taxon>PACMAD clade</taxon>
        <taxon>Panicoideae</taxon>
        <taxon>Panicodae</taxon>
        <taxon>Paniceae</taxon>
        <taxon>Dichantheliinae</taxon>
        <taxon>Dichanthelium</taxon>
    </lineage>
</organism>
<dbReference type="InterPro" id="IPR006447">
    <property type="entry name" value="Myb_dom_plants"/>
</dbReference>
<dbReference type="Proteomes" id="UP000095767">
    <property type="component" value="Unassembled WGS sequence"/>
</dbReference>
<feature type="compositionally biased region" description="Gly residues" evidence="5">
    <location>
        <begin position="360"/>
        <end position="371"/>
    </location>
</feature>
<dbReference type="SUPFAM" id="SSF46689">
    <property type="entry name" value="Homeodomain-like"/>
    <property type="match status" value="1"/>
</dbReference>
<gene>
    <name evidence="7" type="ORF">BAE44_0017048</name>
</gene>
<keyword evidence="8" id="KW-1185">Reference proteome</keyword>
<dbReference type="InterPro" id="IPR046955">
    <property type="entry name" value="PHR1-like"/>
</dbReference>
<dbReference type="OrthoDB" id="551907at2759"/>
<feature type="domain" description="HTH myb-type" evidence="6">
    <location>
        <begin position="1"/>
        <end position="47"/>
    </location>
</feature>
<dbReference type="EMBL" id="LWDX02046812">
    <property type="protein sequence ID" value="OEL21933.1"/>
    <property type="molecule type" value="Genomic_DNA"/>
</dbReference>
<dbReference type="NCBIfam" id="TIGR01557">
    <property type="entry name" value="myb_SHAQKYF"/>
    <property type="match status" value="1"/>
</dbReference>
<evidence type="ECO:0000256" key="5">
    <source>
        <dbReference type="SAM" id="MobiDB-lite"/>
    </source>
</evidence>
<evidence type="ECO:0000313" key="7">
    <source>
        <dbReference type="EMBL" id="OEL21933.1"/>
    </source>
</evidence>
<proteinExistence type="predicted"/>
<dbReference type="AlphaFoldDB" id="A0A1E5V9V6"/>
<protein>
    <recommendedName>
        <fullName evidence="6">HTH myb-type domain-containing protein</fullName>
    </recommendedName>
</protein>
<evidence type="ECO:0000313" key="8">
    <source>
        <dbReference type="Proteomes" id="UP000095767"/>
    </source>
</evidence>
<dbReference type="STRING" id="888268.A0A1E5V9V6"/>
<evidence type="ECO:0000256" key="4">
    <source>
        <dbReference type="ARBA" id="ARBA00023242"/>
    </source>
</evidence>
<keyword evidence="4" id="KW-0539">Nucleus</keyword>
<dbReference type="GO" id="GO:0003677">
    <property type="term" value="F:DNA binding"/>
    <property type="evidence" value="ECO:0007669"/>
    <property type="project" value="UniProtKB-KW"/>
</dbReference>
<feature type="compositionally biased region" description="Basic and acidic residues" evidence="5">
    <location>
        <begin position="280"/>
        <end position="289"/>
    </location>
</feature>
<keyword evidence="1" id="KW-0805">Transcription regulation</keyword>
<feature type="region of interest" description="Disordered" evidence="5">
    <location>
        <begin position="247"/>
        <end position="268"/>
    </location>
</feature>
<evidence type="ECO:0000256" key="1">
    <source>
        <dbReference type="ARBA" id="ARBA00023015"/>
    </source>
</evidence>
<feature type="region of interest" description="Disordered" evidence="5">
    <location>
        <begin position="360"/>
        <end position="380"/>
    </location>
</feature>
<sequence length="402" mass="42840">MAFVHAVERLGGQERATPKLVLQMMNVRGLSIAHVKSHLQMYRSKKLDHESGHERSAISSVFSPMDFHMRRGDHRFHDMFFQRAAGSAISSRLLPNGGFFGSRNAVSPEASRLFGLLQRRQPAVQTFDFKNYSSLRNQEWTFSQHAAAAARAGAINDHGPAKGLIHDMIFRKDGKPTSHLFDVRDAIASNRTSSAAAGAADHGGRVGSSDWIGSSSRPLSRTMSAAASAGFALGSLHLLSRGRGAAGSNGYHPNGDANTTSSDPVVSREALGSRLETQLEAKNRTKVIGEMRNGTSAKRMKTSMEENGGTPELQLSLSPNVGGDADKAKKRKILSIALSEQEVESDKMLPLSLSLSLRGGDSGGEGSGGDAGRLDTVTGSSSKKAALGLSTLDLTMSIKALE</sequence>
<evidence type="ECO:0000256" key="3">
    <source>
        <dbReference type="ARBA" id="ARBA00023163"/>
    </source>
</evidence>
<evidence type="ECO:0000256" key="2">
    <source>
        <dbReference type="ARBA" id="ARBA00023125"/>
    </source>
</evidence>
<feature type="region of interest" description="Disordered" evidence="5">
    <location>
        <begin position="280"/>
        <end position="325"/>
    </location>
</feature>
<keyword evidence="2" id="KW-0238">DNA-binding</keyword>
<evidence type="ECO:0000259" key="6">
    <source>
        <dbReference type="PROSITE" id="PS51294"/>
    </source>
</evidence>
<reference evidence="7 8" key="1">
    <citation type="submission" date="2016-09" db="EMBL/GenBank/DDBJ databases">
        <title>The draft genome of Dichanthelium oligosanthes: A C3 panicoid grass species.</title>
        <authorList>
            <person name="Studer A.J."/>
            <person name="Schnable J.C."/>
            <person name="Brutnell T.P."/>
        </authorList>
    </citation>
    <scope>NUCLEOTIDE SEQUENCE [LARGE SCALE GENOMIC DNA]</scope>
    <source>
        <strain evidence="8">cv. Kellogg 1175</strain>
        <tissue evidence="7">Leaf</tissue>
    </source>
</reference>
<dbReference type="InterPro" id="IPR009057">
    <property type="entry name" value="Homeodomain-like_sf"/>
</dbReference>
<accession>A0A1E5V9V6</accession>
<name>A0A1E5V9V6_9POAL</name>
<keyword evidence="3" id="KW-0804">Transcription</keyword>
<dbReference type="PROSITE" id="PS51294">
    <property type="entry name" value="HTH_MYB"/>
    <property type="match status" value="1"/>
</dbReference>
<dbReference type="Gene3D" id="1.10.10.60">
    <property type="entry name" value="Homeodomain-like"/>
    <property type="match status" value="1"/>
</dbReference>
<dbReference type="PANTHER" id="PTHR31314:SF167">
    <property type="entry name" value="OS06G0543200 PROTEIN"/>
    <property type="match status" value="1"/>
</dbReference>
<dbReference type="GO" id="GO:0003700">
    <property type="term" value="F:DNA-binding transcription factor activity"/>
    <property type="evidence" value="ECO:0007669"/>
    <property type="project" value="InterPro"/>
</dbReference>
<comment type="caution">
    <text evidence="7">The sequence shown here is derived from an EMBL/GenBank/DDBJ whole genome shotgun (WGS) entry which is preliminary data.</text>
</comment>